<dbReference type="Proteomes" id="UP000325606">
    <property type="component" value="Chromosome"/>
</dbReference>
<sequence length="383" mass="41141">MKTHSPTHYSSSASSQPITNGAGLAVLSTTQSDGMAILAMELTPDNDGWYQLLPAGNFRAIDGRPLDVAAGHWHLGAEAAAGLIALAQSATNDLVIDYEHQTLNADKNGQPAPAAGWFRDMQWRDGSGLWIKPRWTARAKQFVNDGEYRYLSAVFPYDTTTGQPLRLHSAALTNRPGIDGMQPLASLTANHTLNQEKSMNELLKKLLAQLGIEFDPATAALTEQQETEALAALKALADKAGTVDTLATQVAALKAQDGGQPDPRKYVPITVVTDLQAQLAVLTAESKTGQLDQLIQSAKDDGRLIPSMEEWARELGQKDMAALSAFLDKASPIAALKQQQTTTTTTTREDPDNPLAALSAQELDVCRETGVSPEAYLKTKKGQ</sequence>
<dbReference type="AlphaFoldDB" id="A0A5J6LAY4"/>
<accession>A0A5J6LAY4</accession>
<dbReference type="Pfam" id="PF10123">
    <property type="entry name" value="Mu-like_Pro"/>
    <property type="match status" value="1"/>
</dbReference>
<gene>
    <name evidence="1" type="ORF">F5I99_03620</name>
</gene>
<dbReference type="InterPro" id="IPR012106">
    <property type="entry name" value="Phage_Mu_Gp1"/>
</dbReference>
<dbReference type="PIRSF" id="PIRSF016624">
    <property type="entry name" value="Mu_prophg_I"/>
    <property type="match status" value="1"/>
</dbReference>
<name>A0A5J6LAY4_9GAMM</name>
<organism evidence="1 2">
    <name type="scientific">Nitrincola iocasae</name>
    <dbReference type="NCBI Taxonomy" id="2614693"/>
    <lineage>
        <taxon>Bacteria</taxon>
        <taxon>Pseudomonadati</taxon>
        <taxon>Pseudomonadota</taxon>
        <taxon>Gammaproteobacteria</taxon>
        <taxon>Oceanospirillales</taxon>
        <taxon>Oceanospirillaceae</taxon>
        <taxon>Nitrincola</taxon>
    </lineage>
</organism>
<dbReference type="RefSeq" id="WP_151053694.1">
    <property type="nucleotide sequence ID" value="NZ_CP044222.1"/>
</dbReference>
<evidence type="ECO:0008006" key="3">
    <source>
        <dbReference type="Google" id="ProtNLM"/>
    </source>
</evidence>
<protein>
    <recommendedName>
        <fullName evidence="3">Mu-like prophage I protein</fullName>
    </recommendedName>
</protein>
<evidence type="ECO:0000313" key="2">
    <source>
        <dbReference type="Proteomes" id="UP000325606"/>
    </source>
</evidence>
<keyword evidence="2" id="KW-1185">Reference proteome</keyword>
<dbReference type="EMBL" id="CP044222">
    <property type="protein sequence ID" value="QEW05650.1"/>
    <property type="molecule type" value="Genomic_DNA"/>
</dbReference>
<reference evidence="1 2" key="1">
    <citation type="submission" date="2019-09" db="EMBL/GenBank/DDBJ databases">
        <title>Nitrincola iocasae sp. nov., a bacterium isolated from the sediment collected at a cold seep field in South China Sea.</title>
        <authorList>
            <person name="Zhang H."/>
            <person name="Wang H."/>
            <person name="Li C."/>
        </authorList>
    </citation>
    <scope>NUCLEOTIDE SEQUENCE [LARGE SCALE GENOMIC DNA]</scope>
    <source>
        <strain evidence="1 2">KXZD1103</strain>
    </source>
</reference>
<proteinExistence type="predicted"/>
<dbReference type="KEGG" id="nik:F5I99_03620"/>
<evidence type="ECO:0000313" key="1">
    <source>
        <dbReference type="EMBL" id="QEW05650.1"/>
    </source>
</evidence>